<accession>A0AA87Z6Z9</accession>
<dbReference type="Proteomes" id="UP001187192">
    <property type="component" value="Unassembled WGS sequence"/>
</dbReference>
<dbReference type="AlphaFoldDB" id="A0AA87Z6Z9"/>
<name>A0AA87Z6Z9_FICCA</name>
<protein>
    <submittedName>
        <fullName evidence="1">Uncharacterized protein</fullName>
    </submittedName>
</protein>
<reference evidence="1" key="1">
    <citation type="submission" date="2023-07" db="EMBL/GenBank/DDBJ databases">
        <title>draft genome sequence of fig (Ficus carica).</title>
        <authorList>
            <person name="Takahashi T."/>
            <person name="Nishimura K."/>
        </authorList>
    </citation>
    <scope>NUCLEOTIDE SEQUENCE</scope>
</reference>
<keyword evidence="2" id="KW-1185">Reference proteome</keyword>
<evidence type="ECO:0000313" key="1">
    <source>
        <dbReference type="EMBL" id="GMN25665.1"/>
    </source>
</evidence>
<comment type="caution">
    <text evidence="1">The sequence shown here is derived from an EMBL/GenBank/DDBJ whole genome shotgun (WGS) entry which is preliminary data.</text>
</comment>
<gene>
    <name evidence="1" type="ORF">TIFTF001_001017</name>
</gene>
<dbReference type="EMBL" id="BTGU01000001">
    <property type="protein sequence ID" value="GMN25665.1"/>
    <property type="molecule type" value="Genomic_DNA"/>
</dbReference>
<organism evidence="1 2">
    <name type="scientific">Ficus carica</name>
    <name type="common">Common fig</name>
    <dbReference type="NCBI Taxonomy" id="3494"/>
    <lineage>
        <taxon>Eukaryota</taxon>
        <taxon>Viridiplantae</taxon>
        <taxon>Streptophyta</taxon>
        <taxon>Embryophyta</taxon>
        <taxon>Tracheophyta</taxon>
        <taxon>Spermatophyta</taxon>
        <taxon>Magnoliopsida</taxon>
        <taxon>eudicotyledons</taxon>
        <taxon>Gunneridae</taxon>
        <taxon>Pentapetalae</taxon>
        <taxon>rosids</taxon>
        <taxon>fabids</taxon>
        <taxon>Rosales</taxon>
        <taxon>Moraceae</taxon>
        <taxon>Ficeae</taxon>
        <taxon>Ficus</taxon>
    </lineage>
</organism>
<proteinExistence type="predicted"/>
<evidence type="ECO:0000313" key="2">
    <source>
        <dbReference type="Proteomes" id="UP001187192"/>
    </source>
</evidence>
<sequence>MVFVADRYRSKAGVSCEGRGLVQETHAGTGLLHGPRCSEHYTVRAYGLFRREQGRWSAKDPVPGESPALNAAEYCRRQYFVVGEYVDINSLLTQIV</sequence>